<keyword evidence="3" id="KW-0813">Transport</keyword>
<dbReference type="GO" id="GO:0030288">
    <property type="term" value="C:outer membrane-bounded periplasmic space"/>
    <property type="evidence" value="ECO:0007669"/>
    <property type="project" value="TreeGrafter"/>
</dbReference>
<dbReference type="GO" id="GO:0030975">
    <property type="term" value="F:thiamine binding"/>
    <property type="evidence" value="ECO:0007669"/>
    <property type="project" value="TreeGrafter"/>
</dbReference>
<accession>A0A2V4RDV0</accession>
<dbReference type="EMBL" id="NKUB01000049">
    <property type="protein sequence ID" value="PYD68196.1"/>
    <property type="molecule type" value="Genomic_DNA"/>
</dbReference>
<dbReference type="RefSeq" id="WP_110557894.1">
    <property type="nucleotide sequence ID" value="NZ_NKUB01000049.1"/>
</dbReference>
<keyword evidence="4" id="KW-0732">Signal</keyword>
<keyword evidence="5" id="KW-0574">Periplasm</keyword>
<evidence type="ECO:0000313" key="7">
    <source>
        <dbReference type="Proteomes" id="UP000247371"/>
    </source>
</evidence>
<dbReference type="AlphaFoldDB" id="A0A2V4RDV0"/>
<gene>
    <name evidence="6" type="ORF">CFR76_16450</name>
</gene>
<evidence type="ECO:0000256" key="4">
    <source>
        <dbReference type="ARBA" id="ARBA00022729"/>
    </source>
</evidence>
<evidence type="ECO:0000256" key="5">
    <source>
        <dbReference type="ARBA" id="ARBA00022764"/>
    </source>
</evidence>
<comment type="caution">
    <text evidence="6">The sequence shown here is derived from an EMBL/GenBank/DDBJ whole genome shotgun (WGS) entry which is preliminary data.</text>
</comment>
<protein>
    <submittedName>
        <fullName evidence="6">Dehydrogenase</fullName>
    </submittedName>
</protein>
<evidence type="ECO:0000313" key="6">
    <source>
        <dbReference type="EMBL" id="PYD68196.1"/>
    </source>
</evidence>
<dbReference type="InterPro" id="IPR006059">
    <property type="entry name" value="SBP"/>
</dbReference>
<evidence type="ECO:0000256" key="2">
    <source>
        <dbReference type="ARBA" id="ARBA00008520"/>
    </source>
</evidence>
<comment type="similarity">
    <text evidence="2">Belongs to the bacterial solute-binding protein 1 family.</text>
</comment>
<dbReference type="SUPFAM" id="SSF53850">
    <property type="entry name" value="Periplasmic binding protein-like II"/>
    <property type="match status" value="1"/>
</dbReference>
<organism evidence="6 7">
    <name type="scientific">Komagataeibacter swingsii</name>
    <dbReference type="NCBI Taxonomy" id="215220"/>
    <lineage>
        <taxon>Bacteria</taxon>
        <taxon>Pseudomonadati</taxon>
        <taxon>Pseudomonadota</taxon>
        <taxon>Alphaproteobacteria</taxon>
        <taxon>Acetobacterales</taxon>
        <taxon>Acetobacteraceae</taxon>
        <taxon>Komagataeibacter</taxon>
    </lineage>
</organism>
<dbReference type="Gene3D" id="3.40.190.10">
    <property type="entry name" value="Periplasmic binding protein-like II"/>
    <property type="match status" value="2"/>
</dbReference>
<dbReference type="PANTHER" id="PTHR30006:SF3">
    <property type="entry name" value="THIAMINE-BINDING PERIPLASMIC PROTEIN"/>
    <property type="match status" value="1"/>
</dbReference>
<reference evidence="6 7" key="1">
    <citation type="submission" date="2017-07" db="EMBL/GenBank/DDBJ databases">
        <title>A draft genome sequence of Komagataeibacter swingsii LMG 22125.</title>
        <authorList>
            <person name="Skraban J."/>
            <person name="Cleenwerck I."/>
            <person name="Vandamme P."/>
            <person name="Trcek J."/>
        </authorList>
    </citation>
    <scope>NUCLEOTIDE SEQUENCE [LARGE SCALE GENOMIC DNA]</scope>
    <source>
        <strain evidence="6 7">LMG 22125</strain>
    </source>
</reference>
<evidence type="ECO:0000256" key="1">
    <source>
        <dbReference type="ARBA" id="ARBA00004418"/>
    </source>
</evidence>
<evidence type="ECO:0000256" key="3">
    <source>
        <dbReference type="ARBA" id="ARBA00022448"/>
    </source>
</evidence>
<dbReference type="Proteomes" id="UP000247371">
    <property type="component" value="Unassembled WGS sequence"/>
</dbReference>
<sequence length="355" mass="39602">MVKRIAGRRAFMGGMAALGTCGLAARAMGADLSNTIVLRDPGGSFRAGWTQAFYEPFTRETGINVLPVTSSAEPTAEILMMVQDRSYLWDIAGAMTGTALQKLVDNNAVERHGLDHDPAVSTIPPQYRTEYGIGSDVYSTVCAWRTDRWLGHRPPHGWQDFWDTTRYPGARGLRRDPMDMLELALMGDGVDPAHLYPLDLDRAFRCLDRIRAHVMAWWSSGAQGTNMIASAEVDMVPIWNARAAIAAHAGAPVGISWEGNIWGVDYWMILRGGPKVDLCRRFLSFVSDARRQAAWTRFLANGPVIPEAYDHIDPSIAITLPTYPSNHEKGVMTNSLYWVRNRDMVMERFLEWLAS</sequence>
<dbReference type="PANTHER" id="PTHR30006">
    <property type="entry name" value="THIAMINE-BINDING PERIPLASMIC PROTEIN-RELATED"/>
    <property type="match status" value="1"/>
</dbReference>
<comment type="subcellular location">
    <subcellularLocation>
        <location evidence="1">Periplasm</location>
    </subcellularLocation>
</comment>
<dbReference type="GO" id="GO:0015888">
    <property type="term" value="P:thiamine transport"/>
    <property type="evidence" value="ECO:0007669"/>
    <property type="project" value="TreeGrafter"/>
</dbReference>
<proteinExistence type="inferred from homology"/>
<name>A0A2V4RDV0_9PROT</name>
<dbReference type="Pfam" id="PF13416">
    <property type="entry name" value="SBP_bac_8"/>
    <property type="match status" value="1"/>
</dbReference>
<dbReference type="GO" id="GO:0030976">
    <property type="term" value="F:thiamine pyrophosphate binding"/>
    <property type="evidence" value="ECO:0007669"/>
    <property type="project" value="TreeGrafter"/>
</dbReference>
<keyword evidence="7" id="KW-1185">Reference proteome</keyword>